<comment type="similarity">
    <text evidence="2">Belongs to the GSP F family.</text>
</comment>
<dbReference type="AlphaFoldDB" id="A0A517QYH5"/>
<dbReference type="PRINTS" id="PR00812">
    <property type="entry name" value="BCTERIALGSPF"/>
</dbReference>
<dbReference type="InterPro" id="IPR018076">
    <property type="entry name" value="T2SS_GspF_dom"/>
</dbReference>
<feature type="domain" description="Type II secretion system protein GspF" evidence="9">
    <location>
        <begin position="66"/>
        <end position="189"/>
    </location>
</feature>
<dbReference type="GO" id="GO:0005886">
    <property type="term" value="C:plasma membrane"/>
    <property type="evidence" value="ECO:0007669"/>
    <property type="project" value="UniProtKB-SubCell"/>
</dbReference>
<keyword evidence="4" id="KW-0997">Cell inner membrane</keyword>
<feature type="transmembrane region" description="Helical" evidence="8">
    <location>
        <begin position="372"/>
        <end position="393"/>
    </location>
</feature>
<dbReference type="KEGG" id="svp:Pan189_10690"/>
<name>A0A517QYH5_9PLAN</name>
<dbReference type="Pfam" id="PF00482">
    <property type="entry name" value="T2SSF"/>
    <property type="match status" value="2"/>
</dbReference>
<organism evidence="10 11">
    <name type="scientific">Stratiformator vulcanicus</name>
    <dbReference type="NCBI Taxonomy" id="2527980"/>
    <lineage>
        <taxon>Bacteria</taxon>
        <taxon>Pseudomonadati</taxon>
        <taxon>Planctomycetota</taxon>
        <taxon>Planctomycetia</taxon>
        <taxon>Planctomycetales</taxon>
        <taxon>Planctomycetaceae</taxon>
        <taxon>Stratiformator</taxon>
    </lineage>
</organism>
<keyword evidence="5 8" id="KW-0812">Transmembrane</keyword>
<comment type="subcellular location">
    <subcellularLocation>
        <location evidence="1">Cell inner membrane</location>
        <topology evidence="1">Multi-pass membrane protein</topology>
    </subcellularLocation>
</comment>
<dbReference type="Proteomes" id="UP000317318">
    <property type="component" value="Chromosome"/>
</dbReference>
<accession>A0A517QYH5</accession>
<keyword evidence="6 8" id="KW-1133">Transmembrane helix</keyword>
<gene>
    <name evidence="10" type="primary">gspF_2</name>
    <name evidence="10" type="ORF">Pan189_10690</name>
</gene>
<evidence type="ECO:0000256" key="7">
    <source>
        <dbReference type="ARBA" id="ARBA00023136"/>
    </source>
</evidence>
<evidence type="ECO:0000256" key="1">
    <source>
        <dbReference type="ARBA" id="ARBA00004429"/>
    </source>
</evidence>
<dbReference type="OrthoDB" id="9805682at2"/>
<evidence type="ECO:0000256" key="3">
    <source>
        <dbReference type="ARBA" id="ARBA00022475"/>
    </source>
</evidence>
<evidence type="ECO:0000256" key="8">
    <source>
        <dbReference type="SAM" id="Phobius"/>
    </source>
</evidence>
<dbReference type="GO" id="GO:0015628">
    <property type="term" value="P:protein secretion by the type II secretion system"/>
    <property type="evidence" value="ECO:0007669"/>
    <property type="project" value="TreeGrafter"/>
</dbReference>
<dbReference type="EMBL" id="CP036268">
    <property type="protein sequence ID" value="QDT36707.1"/>
    <property type="molecule type" value="Genomic_DNA"/>
</dbReference>
<dbReference type="Gene3D" id="1.20.81.30">
    <property type="entry name" value="Type II secretion system (T2SS), domain F"/>
    <property type="match status" value="2"/>
</dbReference>
<dbReference type="RefSeq" id="WP_145362890.1">
    <property type="nucleotide sequence ID" value="NZ_CP036268.1"/>
</dbReference>
<reference evidence="10 11" key="1">
    <citation type="submission" date="2019-02" db="EMBL/GenBank/DDBJ databases">
        <title>Deep-cultivation of Planctomycetes and their phenomic and genomic characterization uncovers novel biology.</title>
        <authorList>
            <person name="Wiegand S."/>
            <person name="Jogler M."/>
            <person name="Boedeker C."/>
            <person name="Pinto D."/>
            <person name="Vollmers J."/>
            <person name="Rivas-Marin E."/>
            <person name="Kohn T."/>
            <person name="Peeters S.H."/>
            <person name="Heuer A."/>
            <person name="Rast P."/>
            <person name="Oberbeckmann S."/>
            <person name="Bunk B."/>
            <person name="Jeske O."/>
            <person name="Meyerdierks A."/>
            <person name="Storesund J.E."/>
            <person name="Kallscheuer N."/>
            <person name="Luecker S."/>
            <person name="Lage O.M."/>
            <person name="Pohl T."/>
            <person name="Merkel B.J."/>
            <person name="Hornburger P."/>
            <person name="Mueller R.-W."/>
            <person name="Bruemmer F."/>
            <person name="Labrenz M."/>
            <person name="Spormann A.M."/>
            <person name="Op den Camp H."/>
            <person name="Overmann J."/>
            <person name="Amann R."/>
            <person name="Jetten M.S.M."/>
            <person name="Mascher T."/>
            <person name="Medema M.H."/>
            <person name="Devos D.P."/>
            <person name="Kaster A.-K."/>
            <person name="Ovreas L."/>
            <person name="Rohde M."/>
            <person name="Galperin M.Y."/>
            <person name="Jogler C."/>
        </authorList>
    </citation>
    <scope>NUCLEOTIDE SEQUENCE [LARGE SCALE GENOMIC DNA]</scope>
    <source>
        <strain evidence="10 11">Pan189</strain>
    </source>
</reference>
<protein>
    <submittedName>
        <fullName evidence="10">Type II secretion system protein F</fullName>
    </submittedName>
</protein>
<feature type="transmembrane region" description="Helical" evidence="8">
    <location>
        <begin position="162"/>
        <end position="188"/>
    </location>
</feature>
<evidence type="ECO:0000256" key="4">
    <source>
        <dbReference type="ARBA" id="ARBA00022519"/>
    </source>
</evidence>
<dbReference type="InterPro" id="IPR003004">
    <property type="entry name" value="GspF/PilC"/>
</dbReference>
<evidence type="ECO:0000259" key="9">
    <source>
        <dbReference type="Pfam" id="PF00482"/>
    </source>
</evidence>
<dbReference type="FunFam" id="1.20.81.30:FF:000001">
    <property type="entry name" value="Type II secretion system protein F"/>
    <property type="match status" value="2"/>
</dbReference>
<feature type="domain" description="Type II secretion system protein GspF" evidence="9">
    <location>
        <begin position="270"/>
        <end position="391"/>
    </location>
</feature>
<dbReference type="PANTHER" id="PTHR30012:SF0">
    <property type="entry name" value="TYPE II SECRETION SYSTEM PROTEIN F-RELATED"/>
    <property type="match status" value="1"/>
</dbReference>
<evidence type="ECO:0000256" key="5">
    <source>
        <dbReference type="ARBA" id="ARBA00022692"/>
    </source>
</evidence>
<keyword evidence="11" id="KW-1185">Reference proteome</keyword>
<feature type="transmembrane region" description="Helical" evidence="8">
    <location>
        <begin position="217"/>
        <end position="236"/>
    </location>
</feature>
<evidence type="ECO:0000256" key="2">
    <source>
        <dbReference type="ARBA" id="ARBA00005745"/>
    </source>
</evidence>
<evidence type="ECO:0000256" key="6">
    <source>
        <dbReference type="ARBA" id="ARBA00022989"/>
    </source>
</evidence>
<sequence length="400" mass="43601">MQFAYQARDVSGRLSNGTIVADDIREAAAKIKADGLYLLDVKEAKESLLDLSLLGKRISRAEVIYFTGQLSIMVDSGVPVAEALASLAEQHENRAFARKLEEVAQAVESGEDLSAALRKYPKLFNSTYTNLVKASEASGTLAPMLDRIADTLRSSLETKQKVLGAMLYPAAMLITCIGSAIFLLTYVFPKLTPMFRSRALDLPSPTWVMMMVSDALIQYWYAFVAAAVLLIGLFIYSRMQQWGRKAIDWCFLNVPIIGPMLRKVIIGRTLRTLSTTVNGGVPMLDALKLCSGVAGNYWYEQIWDDVAEQVTGGKQIHQALRGRPLIPATVTQMIASGESTGKLGAVLEKVANYYDREVSQAIKTATSLIEPAMVFVMGGVIGSIALAMLLPIFKLSGNVG</sequence>
<keyword evidence="7 8" id="KW-0472">Membrane</keyword>
<dbReference type="PANTHER" id="PTHR30012">
    <property type="entry name" value="GENERAL SECRETION PATHWAY PROTEIN"/>
    <property type="match status" value="1"/>
</dbReference>
<dbReference type="InterPro" id="IPR042094">
    <property type="entry name" value="T2SS_GspF_sf"/>
</dbReference>
<evidence type="ECO:0000313" key="11">
    <source>
        <dbReference type="Proteomes" id="UP000317318"/>
    </source>
</evidence>
<keyword evidence="3" id="KW-1003">Cell membrane</keyword>
<proteinExistence type="inferred from homology"/>
<evidence type="ECO:0000313" key="10">
    <source>
        <dbReference type="EMBL" id="QDT36707.1"/>
    </source>
</evidence>